<dbReference type="Pfam" id="PF11139">
    <property type="entry name" value="SfLAP"/>
    <property type="match status" value="1"/>
</dbReference>
<gene>
    <name evidence="2" type="ORF">GCM10010328_47750</name>
</gene>
<name>A0ABQ3C430_9ACTN</name>
<reference evidence="3" key="1">
    <citation type="journal article" date="2019" name="Int. J. Syst. Evol. Microbiol.">
        <title>The Global Catalogue of Microorganisms (GCM) 10K type strain sequencing project: providing services to taxonomists for standard genome sequencing and annotation.</title>
        <authorList>
            <consortium name="The Broad Institute Genomics Platform"/>
            <consortium name="The Broad Institute Genome Sequencing Center for Infectious Disease"/>
            <person name="Wu L."/>
            <person name="Ma J."/>
        </authorList>
    </citation>
    <scope>NUCLEOTIDE SEQUENCE [LARGE SCALE GENOMIC DNA]</scope>
    <source>
        <strain evidence="3">JCM 4602</strain>
    </source>
</reference>
<evidence type="ECO:0000313" key="2">
    <source>
        <dbReference type="EMBL" id="GGZ67121.1"/>
    </source>
</evidence>
<keyword evidence="1" id="KW-0812">Transmembrane</keyword>
<sequence>MGDAIGQMLASAVGIAISPLPLIAVILMLATPQGRRNGIAFTAGWVLSLAVLVTVVVLASSGGDASGGDDGPATWTLWLKLCLGLLFLLLGAKQWKDRPREGRAAEPPGWMATIDRFTPGKSAGLAAALAVANPKNLVLAVGGAVSIAASTASTGGKTGAAVLMVLVASLCTLLPLGVYLLGGAKSAKVLGGWKAWMTAHNAAIMTTVLVVLAAKYIGDAISGLAS</sequence>
<feature type="transmembrane region" description="Helical" evidence="1">
    <location>
        <begin position="6"/>
        <end position="27"/>
    </location>
</feature>
<dbReference type="EMBL" id="BMUW01000010">
    <property type="protein sequence ID" value="GGZ67121.1"/>
    <property type="molecule type" value="Genomic_DNA"/>
</dbReference>
<evidence type="ECO:0000313" key="3">
    <source>
        <dbReference type="Proteomes" id="UP000624183"/>
    </source>
</evidence>
<organism evidence="2 3">
    <name type="scientific">Streptomyces rubiginosohelvolus</name>
    <dbReference type="NCBI Taxonomy" id="67362"/>
    <lineage>
        <taxon>Bacteria</taxon>
        <taxon>Bacillati</taxon>
        <taxon>Actinomycetota</taxon>
        <taxon>Actinomycetes</taxon>
        <taxon>Kitasatosporales</taxon>
        <taxon>Streptomycetaceae</taxon>
        <taxon>Streptomyces</taxon>
    </lineage>
</organism>
<dbReference type="InterPro" id="IPR021315">
    <property type="entry name" value="Gap/Sap"/>
</dbReference>
<evidence type="ECO:0000256" key="1">
    <source>
        <dbReference type="SAM" id="Phobius"/>
    </source>
</evidence>
<feature type="transmembrane region" description="Helical" evidence="1">
    <location>
        <begin position="39"/>
        <end position="61"/>
    </location>
</feature>
<feature type="transmembrane region" description="Helical" evidence="1">
    <location>
        <begin position="193"/>
        <end position="214"/>
    </location>
</feature>
<feature type="transmembrane region" description="Helical" evidence="1">
    <location>
        <begin position="160"/>
        <end position="181"/>
    </location>
</feature>
<protein>
    <recommendedName>
        <fullName evidence="4">GAP family protein</fullName>
    </recommendedName>
</protein>
<comment type="caution">
    <text evidence="2">The sequence shown here is derived from an EMBL/GenBank/DDBJ whole genome shotgun (WGS) entry which is preliminary data.</text>
</comment>
<keyword evidence="3" id="KW-1185">Reference proteome</keyword>
<proteinExistence type="predicted"/>
<evidence type="ECO:0008006" key="4">
    <source>
        <dbReference type="Google" id="ProtNLM"/>
    </source>
</evidence>
<dbReference type="Proteomes" id="UP000624183">
    <property type="component" value="Unassembled WGS sequence"/>
</dbReference>
<feature type="transmembrane region" description="Helical" evidence="1">
    <location>
        <begin position="73"/>
        <end position="92"/>
    </location>
</feature>
<keyword evidence="1" id="KW-1133">Transmembrane helix</keyword>
<keyword evidence="1" id="KW-0472">Membrane</keyword>
<accession>A0ABQ3C430</accession>